<dbReference type="Gene3D" id="2.30.38.10">
    <property type="entry name" value="Luciferase, Domain 3"/>
    <property type="match status" value="1"/>
</dbReference>
<dbReference type="SMART" id="SM00923">
    <property type="entry name" value="MbtH"/>
    <property type="match status" value="1"/>
</dbReference>
<dbReference type="SUPFAM" id="SSF53474">
    <property type="entry name" value="alpha/beta-Hydrolases"/>
    <property type="match status" value="1"/>
</dbReference>
<dbReference type="InterPro" id="IPR020806">
    <property type="entry name" value="PKS_PP-bd"/>
</dbReference>
<dbReference type="Gene3D" id="3.30.559.10">
    <property type="entry name" value="Chloramphenicol acetyltransferase-like domain"/>
    <property type="match status" value="1"/>
</dbReference>
<dbReference type="InterPro" id="IPR020845">
    <property type="entry name" value="AMP-binding_CS"/>
</dbReference>
<evidence type="ECO:0000256" key="3">
    <source>
        <dbReference type="ARBA" id="ARBA00022450"/>
    </source>
</evidence>
<dbReference type="SUPFAM" id="SSF56801">
    <property type="entry name" value="Acetyl-CoA synthetase-like"/>
    <property type="match status" value="2"/>
</dbReference>
<dbReference type="InterPro" id="IPR029058">
    <property type="entry name" value="AB_hydrolase_fold"/>
</dbReference>
<dbReference type="Pfam" id="PF00550">
    <property type="entry name" value="PP-binding"/>
    <property type="match status" value="1"/>
</dbReference>
<evidence type="ECO:0000256" key="1">
    <source>
        <dbReference type="ARBA" id="ARBA00001957"/>
    </source>
</evidence>
<dbReference type="Proteomes" id="UP000310016">
    <property type="component" value="Unassembled WGS sequence"/>
</dbReference>
<evidence type="ECO:0000313" key="9">
    <source>
        <dbReference type="Proteomes" id="UP000310016"/>
    </source>
</evidence>
<dbReference type="NCBIfam" id="TIGR01733">
    <property type="entry name" value="AA-adenyl-dom"/>
    <property type="match status" value="1"/>
</dbReference>
<dbReference type="Gene3D" id="1.10.1200.10">
    <property type="entry name" value="ACP-like"/>
    <property type="match status" value="1"/>
</dbReference>
<dbReference type="InterPro" id="IPR000873">
    <property type="entry name" value="AMP-dep_synth/lig_dom"/>
</dbReference>
<feature type="domain" description="MbtH-like" evidence="7">
    <location>
        <begin position="1323"/>
        <end position="1373"/>
    </location>
</feature>
<dbReference type="PANTHER" id="PTHR45527">
    <property type="entry name" value="NONRIBOSOMAL PEPTIDE SYNTHETASE"/>
    <property type="match status" value="1"/>
</dbReference>
<dbReference type="InterPro" id="IPR001031">
    <property type="entry name" value="Thioesterase"/>
</dbReference>
<sequence>MPMSALPLTAAQQAIWLGHQFDPQSPAYNVASCIDLRGELRHDLLARALHQAVHDTDVLRTRYAEQRDEHGDSVVRQQVLPEVPVALPLLDLRDDADPTGAARRWMTQDTARRIDLEHGPLFGAALLRLDAHHHQWYFKTHHIALDGFALSMFFRRVAQCYTTLARDQAPAGAPFDTLAALLDDDHAWQASPAFATDREFWRDRCRGGGEVPSLAPDSAMPAHHALYHVATLPAADMARLRALADAVSSHWVPVLVAAFGAFLARATGHRDIVLGVPFLNRLGSVATRVPCSVANVLPLRLSAPMHRSVGQLIEAVGAELAQMRTHQRYRAEDVRRDCNLLGEGRRLTGPQINIDVFSDTLHFDTAQGHADVLSAGPADDLSLLIQPNLDGGGLRIVGMANPALYRQDDLARHVARFLAFLPRFCARPDTPLGRLDAYGDDDLGLFFAEIAKQEPAQAASPDTLVDRFERWAAETPDAIALTLDGEHLSYATLNARANRLAHALAAPPRGAGQPLIALLLARSVETVVSILAVLKAGAGYVPMDPDAPASRIETILDDTRPLLLLADRASAATLGDTPCPVWQLDDPALREQLARQPDTDLPRRAASDDLAYVIYTSGSTGKPKGVCISHRNVVRLFDSTDAWFHYRRDDVWSMCHAYIFDASVWEMWGALLHGGRLLIVPVATTRAPDQLLELIVAEQVTVFGQIPSAFYRFMEAEADRPDLGAQLRLRYQCFGGEALDPARVAPWFDRHPEDRPRLLNMYGITETTVNTTYQFVTAAQARAGNGSLIGRAYADLGLLVLDDALRPVPAGGYGEMYVTGAGLARGYLNRPDLDAVRFVANPYGPPGSRMYRSGDVAALGADGVLEYIGRADQQVKVRGYRIELGEIEAHLRAHPQVSDAVASVRRDAAGDPKLLAHVVPSLAAGGEVDVAALRDYLRERVPPYMVPNALGVLPALPFTLNGKVDRKALPDIQVAGDAHVEPARDALDEQVLACWCSHLAVAQLGIDHNFFEVGGDSIKAIRVCRDLDIPVMTLFDAPTPRASADFLRQRGSGAAPLGQPLLHRFAQGDVAGRLTLLCVPFAGGNAFAFRGLVEGLSARFACVAVNLPGHDVLRPDDELCAIDDVAERVTAEIVASVEGPIVVYGHCAGNAVALAIARKLERDGAALAALVIGGMLPDQDPLAVRDRVATQSGQDIIAFLRSIGGFQEALDEESLAAIARITKHDADQTADFFANDLDARVRLRAPIHVVVGDADPLTPDYATRYLDWQGYADAVSLSVIADGGHYFVSDQPLALAQVLEQRYGALGHAATVRAPRTLRDFHNPFDDDSARFLLLGNAAGQRSLWPAFTAAPDGWAVRFGPAAHADCLARLRQPDSAVPTPPGLDAPYWPADFAAAYRAKGYWTGATLGGMLRRHATQTPERLAVVDATRRLSYAELDLNADRLASGFAELGLGAGDRVVVQLPNSVAFVEVVFALFRLGAIPVFALPSDRLSEIGHIVTASGAVAYVIQDKAHGCDYRALARALQPTAPALRHVIVAGDAEELVALDTLYGAPAQWPERDAREAALITLSGGSTALPKLILRRHDDYLYSIRASADLCGLDRDSVYLCALPAGHNFALSSPGFLGALYAGGLVVMTADPSPASVFATIERERVSVAAAVPSLALAWLHAERAHDLSSLRLLQIGGASLGKAQAAALADAFPGALQQVYGMSEGLVCYTRPGDAAEQVQGSQGLPISADDEIRIVDEHDQPVPDGTPGQLLVRGPYTIRGYLNAPGHNAVAFTPDGFYRTGDVVRRRTDGYLVVTGRIKDQVNRGGEKIAAEEVESHLLTHPQVREAAIVGMPDGYLGEVACAFIVLAPQQQAAPPALAASLKSFLRERGIAAFKVPDLIRFVPALPKTTLGKTDKKALRARLAE</sequence>
<organism evidence="8 9">
    <name type="scientific">Chitiniphilus eburneus</name>
    <dbReference type="NCBI Taxonomy" id="2571148"/>
    <lineage>
        <taxon>Bacteria</taxon>
        <taxon>Pseudomonadati</taxon>
        <taxon>Pseudomonadota</taxon>
        <taxon>Betaproteobacteria</taxon>
        <taxon>Neisseriales</taxon>
        <taxon>Chitinibacteraceae</taxon>
        <taxon>Chitiniphilus</taxon>
    </lineage>
</organism>
<dbReference type="Gene3D" id="3.30.300.30">
    <property type="match status" value="2"/>
</dbReference>
<evidence type="ECO:0000259" key="6">
    <source>
        <dbReference type="SMART" id="SM00823"/>
    </source>
</evidence>
<keyword evidence="4" id="KW-0597">Phosphoprotein</keyword>
<protein>
    <submittedName>
        <fullName evidence="8">Amino acid adenylation domain-containing protein</fullName>
    </submittedName>
</protein>
<dbReference type="Gene3D" id="3.40.50.980">
    <property type="match status" value="2"/>
</dbReference>
<reference evidence="8 9" key="1">
    <citation type="submission" date="2019-04" db="EMBL/GenBank/DDBJ databases">
        <title>Chitiniphilus eburnea sp. nov., a novel chitinolytic bacterium isolated from aquaculture sludge.</title>
        <authorList>
            <person name="Sheng M."/>
        </authorList>
    </citation>
    <scope>NUCLEOTIDE SEQUENCE [LARGE SCALE GENOMIC DNA]</scope>
    <source>
        <strain evidence="8 9">HX-2-15</strain>
    </source>
</reference>
<dbReference type="InterPro" id="IPR006162">
    <property type="entry name" value="Ppantetheine_attach_site"/>
</dbReference>
<dbReference type="CDD" id="cd17643">
    <property type="entry name" value="A_NRPS_Cytc1-like"/>
    <property type="match status" value="1"/>
</dbReference>
<dbReference type="GO" id="GO:0016874">
    <property type="term" value="F:ligase activity"/>
    <property type="evidence" value="ECO:0007669"/>
    <property type="project" value="UniProtKB-KW"/>
</dbReference>
<evidence type="ECO:0000256" key="5">
    <source>
        <dbReference type="ARBA" id="ARBA00022598"/>
    </source>
</evidence>
<evidence type="ECO:0000256" key="2">
    <source>
        <dbReference type="ARBA" id="ARBA00004924"/>
    </source>
</evidence>
<dbReference type="PROSITE" id="PS00455">
    <property type="entry name" value="AMP_BINDING"/>
    <property type="match status" value="1"/>
</dbReference>
<dbReference type="InterPro" id="IPR010071">
    <property type="entry name" value="AA_adenyl_dom"/>
</dbReference>
<comment type="caution">
    <text evidence="8">The sequence shown here is derived from an EMBL/GenBank/DDBJ whole genome shotgun (WGS) entry which is preliminary data.</text>
</comment>
<dbReference type="Pfam" id="PF03621">
    <property type="entry name" value="MbtH"/>
    <property type="match status" value="1"/>
</dbReference>
<dbReference type="InterPro" id="IPR042099">
    <property type="entry name" value="ANL_N_sf"/>
</dbReference>
<dbReference type="SUPFAM" id="SSF52777">
    <property type="entry name" value="CoA-dependent acyltransferases"/>
    <property type="match status" value="2"/>
</dbReference>
<dbReference type="SUPFAM" id="SSF160582">
    <property type="entry name" value="MbtH-like"/>
    <property type="match status" value="1"/>
</dbReference>
<dbReference type="GO" id="GO:0031177">
    <property type="term" value="F:phosphopantetheine binding"/>
    <property type="evidence" value="ECO:0007669"/>
    <property type="project" value="InterPro"/>
</dbReference>
<dbReference type="Gene3D" id="3.40.50.12780">
    <property type="entry name" value="N-terminal domain of ligase-like"/>
    <property type="match status" value="1"/>
</dbReference>
<dbReference type="PANTHER" id="PTHR45527:SF14">
    <property type="entry name" value="PLIPASTATIN SYNTHASE SUBUNIT B"/>
    <property type="match status" value="1"/>
</dbReference>
<accession>A0A4U0PHV0</accession>
<dbReference type="Gene3D" id="3.30.559.30">
    <property type="entry name" value="Nonribosomal peptide synthetase, condensation domain"/>
    <property type="match status" value="1"/>
</dbReference>
<dbReference type="FunFam" id="3.40.50.980:FF:000001">
    <property type="entry name" value="Non-ribosomal peptide synthetase"/>
    <property type="match status" value="1"/>
</dbReference>
<dbReference type="GO" id="GO:0043041">
    <property type="term" value="P:amino acid activation for nonribosomal peptide biosynthetic process"/>
    <property type="evidence" value="ECO:0007669"/>
    <property type="project" value="TreeGrafter"/>
</dbReference>
<dbReference type="FunFam" id="3.40.50.12780:FF:000012">
    <property type="entry name" value="Non-ribosomal peptide synthetase"/>
    <property type="match status" value="1"/>
</dbReference>
<keyword evidence="3" id="KW-0596">Phosphopantetheine</keyword>
<dbReference type="SMART" id="SM00823">
    <property type="entry name" value="PKS_PP"/>
    <property type="match status" value="1"/>
</dbReference>
<dbReference type="InterPro" id="IPR005153">
    <property type="entry name" value="MbtH-like_dom"/>
</dbReference>
<dbReference type="Pfam" id="PF00975">
    <property type="entry name" value="Thioesterase"/>
    <property type="match status" value="1"/>
</dbReference>
<dbReference type="Pfam" id="PF00501">
    <property type="entry name" value="AMP-binding"/>
    <property type="match status" value="2"/>
</dbReference>
<comment type="pathway">
    <text evidence="2">Siderophore biosynthesis.</text>
</comment>
<dbReference type="Pfam" id="PF13193">
    <property type="entry name" value="AMP-binding_C"/>
    <property type="match status" value="2"/>
</dbReference>
<dbReference type="InterPro" id="IPR036736">
    <property type="entry name" value="ACP-like_sf"/>
</dbReference>
<evidence type="ECO:0000256" key="4">
    <source>
        <dbReference type="ARBA" id="ARBA00022553"/>
    </source>
</evidence>
<dbReference type="Pfam" id="PF00668">
    <property type="entry name" value="Condensation"/>
    <property type="match status" value="1"/>
</dbReference>
<keyword evidence="9" id="KW-1185">Reference proteome</keyword>
<dbReference type="Gene3D" id="3.40.50.1820">
    <property type="entry name" value="alpha/beta hydrolase"/>
    <property type="match status" value="1"/>
</dbReference>
<dbReference type="EMBL" id="SUMF01000027">
    <property type="protein sequence ID" value="TJZ67439.1"/>
    <property type="molecule type" value="Genomic_DNA"/>
</dbReference>
<dbReference type="FunFam" id="2.30.38.10:FF:000003">
    <property type="entry name" value="Vibriobactin-specific 2,3-dihydroxybenzoate-AMP ligase"/>
    <property type="match status" value="1"/>
</dbReference>
<dbReference type="InterPro" id="IPR045851">
    <property type="entry name" value="AMP-bd_C_sf"/>
</dbReference>
<comment type="cofactor">
    <cofactor evidence="1">
        <name>pantetheine 4'-phosphate</name>
        <dbReference type="ChEBI" id="CHEBI:47942"/>
    </cofactor>
</comment>
<evidence type="ECO:0000313" key="8">
    <source>
        <dbReference type="EMBL" id="TJZ67439.1"/>
    </source>
</evidence>
<keyword evidence="5" id="KW-0436">Ligase</keyword>
<dbReference type="OrthoDB" id="9766486at2"/>
<gene>
    <name evidence="8" type="ORF">FAZ21_16340</name>
</gene>
<dbReference type="InterPro" id="IPR025110">
    <property type="entry name" value="AMP-bd_C"/>
</dbReference>
<dbReference type="InterPro" id="IPR023213">
    <property type="entry name" value="CAT-like_dom_sf"/>
</dbReference>
<feature type="domain" description="Polyketide synthase-like phosphopantetheine-binding" evidence="6">
    <location>
        <begin position="992"/>
        <end position="1051"/>
    </location>
</feature>
<proteinExistence type="predicted"/>
<dbReference type="InterPro" id="IPR001242">
    <property type="entry name" value="Condensation_dom"/>
</dbReference>
<dbReference type="Gene3D" id="3.90.820.10">
    <property type="entry name" value="Structural Genomics, Unknown Function 30-nov-00 1gh9 Mol_id"/>
    <property type="match status" value="1"/>
</dbReference>
<evidence type="ECO:0000259" key="7">
    <source>
        <dbReference type="SMART" id="SM00923"/>
    </source>
</evidence>
<dbReference type="InterPro" id="IPR038020">
    <property type="entry name" value="MbtH-like_sf"/>
</dbReference>
<dbReference type="InterPro" id="IPR009081">
    <property type="entry name" value="PP-bd_ACP"/>
</dbReference>
<dbReference type="GO" id="GO:0044550">
    <property type="term" value="P:secondary metabolite biosynthetic process"/>
    <property type="evidence" value="ECO:0007669"/>
    <property type="project" value="TreeGrafter"/>
</dbReference>
<dbReference type="GO" id="GO:0005829">
    <property type="term" value="C:cytosol"/>
    <property type="evidence" value="ECO:0007669"/>
    <property type="project" value="TreeGrafter"/>
</dbReference>
<name>A0A4U0PHV0_9NEIS</name>
<dbReference type="PROSITE" id="PS00012">
    <property type="entry name" value="PHOSPHOPANTETHEINE"/>
    <property type="match status" value="1"/>
</dbReference>